<sequence length="169" mass="19394">MNSIEEKLWAYIDGTCTAAEREQISALIEHDAEYRQQYEELLQLHTGFGSLELDEPPMAFTYNVMEQIRTQEASVPLKAAINKRIIYAIAAFFVLTITVLLIFALRDINWSSGSSSVQLQDKLKLPQVNNVFTSKWMQGFLFFDLVLGMFLLDSYLRKRDTTKRSELAA</sequence>
<dbReference type="Proteomes" id="UP000505355">
    <property type="component" value="Chromosome"/>
</dbReference>
<feature type="transmembrane region" description="Helical" evidence="1">
    <location>
        <begin position="85"/>
        <end position="105"/>
    </location>
</feature>
<name>A0A7D4UMT6_9SPHI</name>
<protein>
    <submittedName>
        <fullName evidence="2">Zf-HC2 domain-containing protein</fullName>
    </submittedName>
</protein>
<dbReference type="AlphaFoldDB" id="A0A7D4UMT6"/>
<keyword evidence="1" id="KW-0812">Transmembrane</keyword>
<dbReference type="RefSeq" id="WP_173416061.1">
    <property type="nucleotide sequence ID" value="NZ_CP054139.1"/>
</dbReference>
<evidence type="ECO:0000313" key="3">
    <source>
        <dbReference type="Proteomes" id="UP000505355"/>
    </source>
</evidence>
<evidence type="ECO:0000256" key="1">
    <source>
        <dbReference type="SAM" id="Phobius"/>
    </source>
</evidence>
<feature type="transmembrane region" description="Helical" evidence="1">
    <location>
        <begin position="136"/>
        <end position="156"/>
    </location>
</feature>
<organism evidence="2 3">
    <name type="scientific">Mucilaginibacter mali</name>
    <dbReference type="NCBI Taxonomy" id="2740462"/>
    <lineage>
        <taxon>Bacteria</taxon>
        <taxon>Pseudomonadati</taxon>
        <taxon>Bacteroidota</taxon>
        <taxon>Sphingobacteriia</taxon>
        <taxon>Sphingobacteriales</taxon>
        <taxon>Sphingobacteriaceae</taxon>
        <taxon>Mucilaginibacter</taxon>
    </lineage>
</organism>
<proteinExistence type="predicted"/>
<reference evidence="2 3" key="1">
    <citation type="submission" date="2020-05" db="EMBL/GenBank/DDBJ databases">
        <title>Mucilaginibacter mali sp. nov.</title>
        <authorList>
            <person name="Kim H.S."/>
            <person name="Lee K.C."/>
            <person name="Suh M.K."/>
            <person name="Kim J.-S."/>
            <person name="Han K.-I."/>
            <person name="Eom M.K."/>
            <person name="Shin Y.K."/>
            <person name="Lee J.-S."/>
        </authorList>
    </citation>
    <scope>NUCLEOTIDE SEQUENCE [LARGE SCALE GENOMIC DNA]</scope>
    <source>
        <strain evidence="2 3">G2-14</strain>
    </source>
</reference>
<keyword evidence="1" id="KW-1133">Transmembrane helix</keyword>
<accession>A0A7D4UMT6</accession>
<dbReference type="EMBL" id="CP054139">
    <property type="protein sequence ID" value="QKJ31401.1"/>
    <property type="molecule type" value="Genomic_DNA"/>
</dbReference>
<keyword evidence="3" id="KW-1185">Reference proteome</keyword>
<dbReference type="KEGG" id="mmab:HQ865_17065"/>
<evidence type="ECO:0000313" key="2">
    <source>
        <dbReference type="EMBL" id="QKJ31401.1"/>
    </source>
</evidence>
<keyword evidence="1" id="KW-0472">Membrane</keyword>
<gene>
    <name evidence="2" type="ORF">HQ865_17065</name>
</gene>